<reference evidence="1" key="1">
    <citation type="journal article" date="2019" name="Sci. Rep.">
        <title>Draft genome of Tanacetum cinerariifolium, the natural source of mosquito coil.</title>
        <authorList>
            <person name="Yamashiro T."/>
            <person name="Shiraishi A."/>
            <person name="Satake H."/>
            <person name="Nakayama K."/>
        </authorList>
    </citation>
    <scope>NUCLEOTIDE SEQUENCE</scope>
</reference>
<organism evidence="1">
    <name type="scientific">Tanacetum cinerariifolium</name>
    <name type="common">Dalmatian daisy</name>
    <name type="synonym">Chrysanthemum cinerariifolium</name>
    <dbReference type="NCBI Taxonomy" id="118510"/>
    <lineage>
        <taxon>Eukaryota</taxon>
        <taxon>Viridiplantae</taxon>
        <taxon>Streptophyta</taxon>
        <taxon>Embryophyta</taxon>
        <taxon>Tracheophyta</taxon>
        <taxon>Spermatophyta</taxon>
        <taxon>Magnoliopsida</taxon>
        <taxon>eudicotyledons</taxon>
        <taxon>Gunneridae</taxon>
        <taxon>Pentapetalae</taxon>
        <taxon>asterids</taxon>
        <taxon>campanulids</taxon>
        <taxon>Asterales</taxon>
        <taxon>Asteraceae</taxon>
        <taxon>Asteroideae</taxon>
        <taxon>Anthemideae</taxon>
        <taxon>Anthemidinae</taxon>
        <taxon>Tanacetum</taxon>
    </lineage>
</organism>
<proteinExistence type="predicted"/>
<dbReference type="AlphaFoldDB" id="A0A699LDF2"/>
<gene>
    <name evidence="1" type="ORF">Tci_701440</name>
</gene>
<comment type="caution">
    <text evidence="1">The sequence shown here is derived from an EMBL/GenBank/DDBJ whole genome shotgun (WGS) entry which is preliminary data.</text>
</comment>
<protein>
    <submittedName>
        <fullName evidence="1">Uncharacterized protein</fullName>
    </submittedName>
</protein>
<name>A0A699LDF2_TANCI</name>
<accession>A0A699LDF2</accession>
<evidence type="ECO:0000313" key="1">
    <source>
        <dbReference type="EMBL" id="GFB29469.1"/>
    </source>
</evidence>
<sequence>MIRKDMGWRDGTVQLKHEKKDEIVVMVVKTVHEYSWRKKGESFWEGGDDFGVDVLHFHTCLTDILSFLEKLEWWFEQYIDKEEERFEEMKMVGEENEEYGLANLGNDSLRM</sequence>
<dbReference type="EMBL" id="BKCJ010595239">
    <property type="protein sequence ID" value="GFB29469.1"/>
    <property type="molecule type" value="Genomic_DNA"/>
</dbReference>